<comment type="caution">
    <text evidence="1">The sequence shown here is derived from an EMBL/GenBank/DDBJ whole genome shotgun (WGS) entry which is preliminary data.</text>
</comment>
<dbReference type="RefSeq" id="WP_377176945.1">
    <property type="nucleotide sequence ID" value="NZ_JBHTMY010000002.1"/>
</dbReference>
<protein>
    <submittedName>
        <fullName evidence="1">Class I SAM-dependent methyltransferase</fullName>
        <ecNumber evidence="1">2.1.1.-</ecNumber>
    </submittedName>
</protein>
<evidence type="ECO:0000313" key="2">
    <source>
        <dbReference type="Proteomes" id="UP001597201"/>
    </source>
</evidence>
<dbReference type="Gene3D" id="3.40.50.150">
    <property type="entry name" value="Vaccinia Virus protein VP39"/>
    <property type="match status" value="1"/>
</dbReference>
<evidence type="ECO:0000313" key="1">
    <source>
        <dbReference type="EMBL" id="MFD1315021.1"/>
    </source>
</evidence>
<reference evidence="2" key="1">
    <citation type="journal article" date="2019" name="Int. J. Syst. Evol. Microbiol.">
        <title>The Global Catalogue of Microorganisms (GCM) 10K type strain sequencing project: providing services to taxonomists for standard genome sequencing and annotation.</title>
        <authorList>
            <consortium name="The Broad Institute Genomics Platform"/>
            <consortium name="The Broad Institute Genome Sequencing Center for Infectious Disease"/>
            <person name="Wu L."/>
            <person name="Ma J."/>
        </authorList>
    </citation>
    <scope>NUCLEOTIDE SEQUENCE [LARGE SCALE GENOMIC DNA]</scope>
    <source>
        <strain evidence="2">CCUG 61485</strain>
    </source>
</reference>
<dbReference type="InterPro" id="IPR029063">
    <property type="entry name" value="SAM-dependent_MTases_sf"/>
</dbReference>
<dbReference type="EC" id="2.1.1.-" evidence="1"/>
<proteinExistence type="predicted"/>
<keyword evidence="1" id="KW-0808">Transferase</keyword>
<organism evidence="1 2">
    <name type="scientific">Namhaeicola litoreus</name>
    <dbReference type="NCBI Taxonomy" id="1052145"/>
    <lineage>
        <taxon>Bacteria</taxon>
        <taxon>Pseudomonadati</taxon>
        <taxon>Bacteroidota</taxon>
        <taxon>Flavobacteriia</taxon>
        <taxon>Flavobacteriales</taxon>
        <taxon>Flavobacteriaceae</taxon>
        <taxon>Namhaeicola</taxon>
    </lineage>
</organism>
<gene>
    <name evidence="1" type="ORF">ACFQ39_05290</name>
</gene>
<dbReference type="PANTHER" id="PTHR43861">
    <property type="entry name" value="TRANS-ACONITATE 2-METHYLTRANSFERASE-RELATED"/>
    <property type="match status" value="1"/>
</dbReference>
<dbReference type="EMBL" id="JBHTMY010000002">
    <property type="protein sequence ID" value="MFD1315021.1"/>
    <property type="molecule type" value="Genomic_DNA"/>
</dbReference>
<dbReference type="SUPFAM" id="SSF53335">
    <property type="entry name" value="S-adenosyl-L-methionine-dependent methyltransferases"/>
    <property type="match status" value="1"/>
</dbReference>
<keyword evidence="1" id="KW-0489">Methyltransferase</keyword>
<dbReference type="GO" id="GO:0032259">
    <property type="term" value="P:methylation"/>
    <property type="evidence" value="ECO:0007669"/>
    <property type="project" value="UniProtKB-KW"/>
</dbReference>
<keyword evidence="2" id="KW-1185">Reference proteome</keyword>
<sequence length="303" mass="34677">MKNENVQSFLSNQKLELFLKSKDYSVSQESFSLMLDPSSDLLITYPQPDEVDLPKYYQSDAYISHTDGSRGFLEKAYQFVKKITIRNKVKLISPWMEESSYVLDLGCGTGDFLKACAENNWKVVGVEPNNIARNLAEKKIDLQKGKVIYKSLEKLNEDVAKELNQKFSIITLWHVLEHVPDPLLYLSTLKDLLEPNGRIILALPNFNSHDAQHYQKFWAAYDLPRHLWHFSKKAVSSLANAVGMETEKILPMPFDAFYVSLLSEKYAYGQTNYLSALYRGLKSNSMAKSSGEYSSLIYILKNN</sequence>
<dbReference type="Pfam" id="PF13489">
    <property type="entry name" value="Methyltransf_23"/>
    <property type="match status" value="1"/>
</dbReference>
<dbReference type="CDD" id="cd02440">
    <property type="entry name" value="AdoMet_MTases"/>
    <property type="match status" value="1"/>
</dbReference>
<name>A0ABW3XZM0_9FLAO</name>
<accession>A0ABW3XZM0</accession>
<dbReference type="GO" id="GO:0008168">
    <property type="term" value="F:methyltransferase activity"/>
    <property type="evidence" value="ECO:0007669"/>
    <property type="project" value="UniProtKB-KW"/>
</dbReference>
<dbReference type="Proteomes" id="UP001597201">
    <property type="component" value="Unassembled WGS sequence"/>
</dbReference>